<evidence type="ECO:0000313" key="3">
    <source>
        <dbReference type="EMBL" id="SHO47515.1"/>
    </source>
</evidence>
<evidence type="ECO:0000256" key="1">
    <source>
        <dbReference type="ARBA" id="ARBA00023235"/>
    </source>
</evidence>
<dbReference type="Proteomes" id="UP000184612">
    <property type="component" value="Unassembled WGS sequence"/>
</dbReference>
<dbReference type="PANTHER" id="PTHR36120">
    <property type="entry name" value="FUCOSE ISOMERASE"/>
    <property type="match status" value="1"/>
</dbReference>
<sequence length="482" mass="54209">MTIRKSTIEWNFIKGGLSMYKQSVVLGVVPVKRSFLSMEEALRQKEKFMKVIRSIKTEAVEIIDVDDMCENGIMWELKAVPSVIGKLKEKRIDALFIPFCDFGEEQVVAEIARAFDIPVLIWGARDEKPNTLESRGRDTQCGMFAATKVLSRYGVKYSYIFNCETEGREFKTGYENFIRVAAVVKAMKNLRVAKIGERPGPFMSVMTNDANLMNRFGITVVPISPFKISETAMRIMKEETEEFQAYYKELTARMDCSAMKEEEVKKAAAVKLAVKKHLEENNCSVGAFECWSAFPGLMGVCPCVALGELADEGLPLACETDVNGAITMAILRACDLYENAEFLADLTIRHPENDNGELLWHCGPFPYSLKAESSEAGLINAQEQFELKQGDLTICRFDELDGKYSLFAGEAKTTTGPKTSGTYVWMEVDNWKRWEEKLIFGPYIHHVGGVYGKYLPVLKEAARYLRIDFDDAHQEGGSPCAL</sequence>
<evidence type="ECO:0000256" key="2">
    <source>
        <dbReference type="ARBA" id="ARBA00023277"/>
    </source>
</evidence>
<dbReference type="STRING" id="1121345.SAMN02745217_01564"/>
<dbReference type="PANTHER" id="PTHR36120:SF1">
    <property type="entry name" value="L-FUCOSE ISOMERASE C-TERMINAL DOMAIN-CONTAINING PROTEIN"/>
    <property type="match status" value="1"/>
</dbReference>
<organism evidence="3 4">
    <name type="scientific">Anaerocolumna xylanovorans DSM 12503</name>
    <dbReference type="NCBI Taxonomy" id="1121345"/>
    <lineage>
        <taxon>Bacteria</taxon>
        <taxon>Bacillati</taxon>
        <taxon>Bacillota</taxon>
        <taxon>Clostridia</taxon>
        <taxon>Lachnospirales</taxon>
        <taxon>Lachnospiraceae</taxon>
        <taxon>Anaerocolumna</taxon>
    </lineage>
</organism>
<keyword evidence="2" id="KW-0119">Carbohydrate metabolism</keyword>
<protein>
    <submittedName>
        <fullName evidence="3">L-fucose isomerase</fullName>
    </submittedName>
</protein>
<reference evidence="3 4" key="1">
    <citation type="submission" date="2016-12" db="EMBL/GenBank/DDBJ databases">
        <authorList>
            <person name="Song W.-J."/>
            <person name="Kurnit D.M."/>
        </authorList>
    </citation>
    <scope>NUCLEOTIDE SEQUENCE [LARGE SCALE GENOMIC DNA]</scope>
    <source>
        <strain evidence="3 4">DSM 12503</strain>
    </source>
</reference>
<name>A0A1M7Y596_9FIRM</name>
<keyword evidence="4" id="KW-1185">Reference proteome</keyword>
<gene>
    <name evidence="3" type="ORF">SAMN02745217_01564</name>
</gene>
<dbReference type="GO" id="GO:0005737">
    <property type="term" value="C:cytoplasm"/>
    <property type="evidence" value="ECO:0007669"/>
    <property type="project" value="InterPro"/>
</dbReference>
<dbReference type="AlphaFoldDB" id="A0A1M7Y596"/>
<dbReference type="SUPFAM" id="SSF53743">
    <property type="entry name" value="FucI/AraA N-terminal and middle domains"/>
    <property type="match status" value="1"/>
</dbReference>
<dbReference type="GO" id="GO:0008736">
    <property type="term" value="F:L-fucose isomerase activity"/>
    <property type="evidence" value="ECO:0007669"/>
    <property type="project" value="InterPro"/>
</dbReference>
<evidence type="ECO:0000313" key="4">
    <source>
        <dbReference type="Proteomes" id="UP000184612"/>
    </source>
</evidence>
<dbReference type="GO" id="GO:0006004">
    <property type="term" value="P:fucose metabolic process"/>
    <property type="evidence" value="ECO:0007669"/>
    <property type="project" value="InterPro"/>
</dbReference>
<keyword evidence="1 3" id="KW-0413">Isomerase</keyword>
<dbReference type="EMBL" id="FRFD01000004">
    <property type="protein sequence ID" value="SHO47515.1"/>
    <property type="molecule type" value="Genomic_DNA"/>
</dbReference>
<proteinExistence type="predicted"/>
<dbReference type="InterPro" id="IPR009015">
    <property type="entry name" value="Fucose_isomerase_N/cen_sf"/>
</dbReference>
<accession>A0A1M7Y596</accession>